<dbReference type="Proteomes" id="UP000250088">
    <property type="component" value="Chromosome"/>
</dbReference>
<keyword evidence="1" id="KW-0472">Membrane</keyword>
<dbReference type="OrthoDB" id="170376at2157"/>
<dbReference type="EMBL" id="CP019893">
    <property type="protein sequence ID" value="ARS89607.1"/>
    <property type="molecule type" value="Genomic_DNA"/>
</dbReference>
<keyword evidence="1" id="KW-0812">Transmembrane</keyword>
<dbReference type="AlphaFoldDB" id="A0A2Z2HVQ0"/>
<protein>
    <submittedName>
        <fullName evidence="2">Uncharacterized protein</fullName>
    </submittedName>
</protein>
<sequence>MLERERIIEIVVAVAAVFVMIGAMLWIGTTYGGDNGVLTTDGAEVLVGAMVGFIVLLLGVGLVLAYVMNEPEGFDDDADAQSF</sequence>
<organism evidence="2 3">
    <name type="scientific">Natrarchaeobaculum aegyptiacum</name>
    <dbReference type="NCBI Taxonomy" id="745377"/>
    <lineage>
        <taxon>Archaea</taxon>
        <taxon>Methanobacteriati</taxon>
        <taxon>Methanobacteriota</taxon>
        <taxon>Stenosarchaea group</taxon>
        <taxon>Halobacteria</taxon>
        <taxon>Halobacteriales</taxon>
        <taxon>Natrialbaceae</taxon>
        <taxon>Natrarchaeobaculum</taxon>
    </lineage>
</organism>
<name>A0A2Z2HVQ0_9EURY</name>
<reference evidence="3" key="1">
    <citation type="submission" date="2017-02" db="EMBL/GenBank/DDBJ databases">
        <title>Natronthermophilus aegyptiacus gen. nov.,sp. nov., an aerobic, extremely halophilic alkalithermophilic archaeon isolated from the athalassohaline Wadi An Natrun, Egypt.</title>
        <authorList>
            <person name="Zhao B."/>
        </authorList>
    </citation>
    <scope>NUCLEOTIDE SEQUENCE [LARGE SCALE GENOMIC DNA]</scope>
    <source>
        <strain evidence="3">JW/NM-HA 15</strain>
    </source>
</reference>
<evidence type="ECO:0000256" key="1">
    <source>
        <dbReference type="SAM" id="Phobius"/>
    </source>
</evidence>
<gene>
    <name evidence="2" type="ORF">B1756_07560</name>
</gene>
<proteinExistence type="predicted"/>
<dbReference type="Pfam" id="PF24284">
    <property type="entry name" value="DUF7472"/>
    <property type="match status" value="1"/>
</dbReference>
<dbReference type="RefSeq" id="WP_086887984.1">
    <property type="nucleotide sequence ID" value="NZ_CP019893.1"/>
</dbReference>
<dbReference type="InterPro" id="IPR055895">
    <property type="entry name" value="DUF7472"/>
</dbReference>
<dbReference type="KEGG" id="naj:B1756_07560"/>
<evidence type="ECO:0000313" key="3">
    <source>
        <dbReference type="Proteomes" id="UP000250088"/>
    </source>
</evidence>
<accession>A0A2Z2HVQ0</accession>
<keyword evidence="1" id="KW-1133">Transmembrane helix</keyword>
<evidence type="ECO:0000313" key="2">
    <source>
        <dbReference type="EMBL" id="ARS89607.1"/>
    </source>
</evidence>
<dbReference type="GeneID" id="32893926"/>
<feature type="transmembrane region" description="Helical" evidence="1">
    <location>
        <begin position="47"/>
        <end position="67"/>
    </location>
</feature>
<keyword evidence="3" id="KW-1185">Reference proteome</keyword>
<feature type="transmembrane region" description="Helical" evidence="1">
    <location>
        <begin position="7"/>
        <end position="27"/>
    </location>
</feature>